<dbReference type="Proteomes" id="UP000234271">
    <property type="component" value="Chromosome"/>
</dbReference>
<dbReference type="PANTHER" id="PTHR36529:SF1">
    <property type="entry name" value="GLYCOSYLTRANSFERASE"/>
    <property type="match status" value="1"/>
</dbReference>
<protein>
    <submittedName>
        <fullName evidence="1">DUF2064 domain-containing protein</fullName>
    </submittedName>
</protein>
<accession>A0A2N9YCP1</accession>
<dbReference type="InterPro" id="IPR029044">
    <property type="entry name" value="Nucleotide-diphossugar_trans"/>
</dbReference>
<dbReference type="SUPFAM" id="SSF53448">
    <property type="entry name" value="Nucleotide-diphospho-sugar transferases"/>
    <property type="match status" value="1"/>
</dbReference>
<dbReference type="AlphaFoldDB" id="A0A2N9YCP1"/>
<dbReference type="STRING" id="288004.AL038_00675"/>
<dbReference type="Gene3D" id="3.90.550.10">
    <property type="entry name" value="Spore Coat Polysaccharide Biosynthesis Protein SpsA, Chain A"/>
    <property type="match status" value="1"/>
</dbReference>
<gene>
    <name evidence="1" type="ORF">BLE401_05370</name>
</gene>
<reference evidence="2" key="1">
    <citation type="submission" date="2016-12" db="EMBL/GenBank/DDBJ databases">
        <title>Complete Genome Sequence of Beggiatoa leptomitiformis D-401.</title>
        <authorList>
            <person name="Fomenkov A."/>
            <person name="Vincze T."/>
            <person name="Grabovich M."/>
            <person name="Anton B.P."/>
            <person name="Dubinina G."/>
            <person name="Orlova M."/>
            <person name="Belousova E."/>
            <person name="Roberts R.J."/>
        </authorList>
    </citation>
    <scope>NUCLEOTIDE SEQUENCE [LARGE SCALE GENOMIC DNA]</scope>
    <source>
        <strain evidence="2">D-401</strain>
    </source>
</reference>
<dbReference type="NCBIfam" id="TIGR04282">
    <property type="entry name" value="glyco_like_cofC"/>
    <property type="match status" value="1"/>
</dbReference>
<dbReference type="EMBL" id="CP018889">
    <property type="protein sequence ID" value="AUI68184.1"/>
    <property type="molecule type" value="Genomic_DNA"/>
</dbReference>
<proteinExistence type="predicted"/>
<sequence length="208" mass="24000">MMNKLQIFTKAPIAGFVKTRLTPPYSPDEAVQLHKRLIQNCLCQFTPHFSVELWCAPDTQHPFFQHCQQQYALNLRIQQGQTLGERMFNALKSNLPAITVLIGTDSPSLQVDDINKAFNVLEQGYPIVFAPAEDGGYALVGLRDAPIDVFTAMRWSHAEVMADTRIRLRHLQREWYELPLQWDVDRPEDVKRWQQCSVPAYFSHPTFD</sequence>
<evidence type="ECO:0000313" key="1">
    <source>
        <dbReference type="EMBL" id="AUI68184.1"/>
    </source>
</evidence>
<dbReference type="PANTHER" id="PTHR36529">
    <property type="entry name" value="SLL1095 PROTEIN"/>
    <property type="match status" value="1"/>
</dbReference>
<keyword evidence="2" id="KW-1185">Reference proteome</keyword>
<evidence type="ECO:0000313" key="2">
    <source>
        <dbReference type="Proteomes" id="UP000234271"/>
    </source>
</evidence>
<dbReference type="OrthoDB" id="9798250at2"/>
<name>A0A2N9YCP1_9GAMM</name>
<dbReference type="Pfam" id="PF09837">
    <property type="entry name" value="DUF2064"/>
    <property type="match status" value="1"/>
</dbReference>
<organism evidence="1 2">
    <name type="scientific">Beggiatoa leptomitoformis</name>
    <dbReference type="NCBI Taxonomy" id="288004"/>
    <lineage>
        <taxon>Bacteria</taxon>
        <taxon>Pseudomonadati</taxon>
        <taxon>Pseudomonadota</taxon>
        <taxon>Gammaproteobacteria</taxon>
        <taxon>Thiotrichales</taxon>
        <taxon>Thiotrichaceae</taxon>
        <taxon>Beggiatoa</taxon>
    </lineage>
</organism>
<dbReference type="KEGG" id="blep:AL038_00675"/>
<dbReference type="InterPro" id="IPR018641">
    <property type="entry name" value="Trfase_1_rSAM/seldom-assoc"/>
</dbReference>
<dbReference type="RefSeq" id="WP_066246082.1">
    <property type="nucleotide sequence ID" value="NZ_CP012373.2"/>
</dbReference>